<sequence>MENKFNDLRYADLIWKKIKNEISNEEQAELTAWLQADVQHQEAYEQLMARENVRAAMEFQESIDTQADWESVLARADTGRAMRPYRKVLLAGLAAAVLGGVVLVGYNWSRITEEKKITAEVKKLPVIRPASNTATLTLGNGKEVKLGSQLGVIQETDGTDINQQNGALQYHKGATNSEELIYNLLTTPKAGQYQLTLEDGTRVWLNAASSLRFPVHFGKGEREVELTGEGYFDVAQDPSKPFKVKVREVEVQVLGTGFNIGAYENEVKTTLVSGAVKVALNGNHSWRLKPGQEARVSNTGVNIGKADVEKITAWKDGVFFFRDDDFRDIMNEVARWYDVSIRYEGNVPVKRITGNISRQAGLPQVLEMLSFVSGARFKINGRVIDVM</sequence>
<dbReference type="GO" id="GO:0016989">
    <property type="term" value="F:sigma factor antagonist activity"/>
    <property type="evidence" value="ECO:0007669"/>
    <property type="project" value="TreeGrafter"/>
</dbReference>
<dbReference type="InterPro" id="IPR006860">
    <property type="entry name" value="FecR"/>
</dbReference>
<dbReference type="OrthoDB" id="1099963at2"/>
<dbReference type="Pfam" id="PF04773">
    <property type="entry name" value="FecR"/>
    <property type="match status" value="1"/>
</dbReference>
<protein>
    <submittedName>
        <fullName evidence="4">FecR family protein</fullName>
    </submittedName>
</protein>
<accession>A0A1H4FNH2</accession>
<keyword evidence="1" id="KW-0812">Transmembrane</keyword>
<evidence type="ECO:0000259" key="3">
    <source>
        <dbReference type="Pfam" id="PF16344"/>
    </source>
</evidence>
<dbReference type="Gene3D" id="2.60.120.1440">
    <property type="match status" value="1"/>
</dbReference>
<dbReference type="Pfam" id="PF16344">
    <property type="entry name" value="FecR_C"/>
    <property type="match status" value="1"/>
</dbReference>
<dbReference type="PANTHER" id="PTHR30273">
    <property type="entry name" value="PERIPLASMIC SIGNAL SENSOR AND SIGMA FACTOR ACTIVATOR FECR-RELATED"/>
    <property type="match status" value="1"/>
</dbReference>
<evidence type="ECO:0000313" key="4">
    <source>
        <dbReference type="EMBL" id="SEA98933.1"/>
    </source>
</evidence>
<feature type="domain" description="FecR protein" evidence="2">
    <location>
        <begin position="185"/>
        <end position="277"/>
    </location>
</feature>
<dbReference type="Gene3D" id="3.55.50.30">
    <property type="match status" value="1"/>
</dbReference>
<organism evidence="4 5">
    <name type="scientific">Chitinophaga terrae</name>
    <name type="common">ex Kim and Jung 2007</name>
    <dbReference type="NCBI Taxonomy" id="408074"/>
    <lineage>
        <taxon>Bacteria</taxon>
        <taxon>Pseudomonadati</taxon>
        <taxon>Bacteroidota</taxon>
        <taxon>Chitinophagia</taxon>
        <taxon>Chitinophagales</taxon>
        <taxon>Chitinophagaceae</taxon>
        <taxon>Chitinophaga</taxon>
    </lineage>
</organism>
<dbReference type="AlphaFoldDB" id="A0A1H4FNH2"/>
<dbReference type="InterPro" id="IPR012373">
    <property type="entry name" value="Ferrdict_sens_TM"/>
</dbReference>
<evidence type="ECO:0000256" key="1">
    <source>
        <dbReference type="SAM" id="Phobius"/>
    </source>
</evidence>
<dbReference type="RefSeq" id="WP_089764504.1">
    <property type="nucleotide sequence ID" value="NZ_BKAT01000047.1"/>
</dbReference>
<keyword evidence="1" id="KW-1133">Transmembrane helix</keyword>
<dbReference type="Proteomes" id="UP000199656">
    <property type="component" value="Unassembled WGS sequence"/>
</dbReference>
<evidence type="ECO:0000313" key="5">
    <source>
        <dbReference type="Proteomes" id="UP000199656"/>
    </source>
</evidence>
<proteinExistence type="predicted"/>
<dbReference type="PANTHER" id="PTHR30273:SF2">
    <property type="entry name" value="PROTEIN FECR"/>
    <property type="match status" value="1"/>
</dbReference>
<reference evidence="5" key="1">
    <citation type="submission" date="2016-10" db="EMBL/GenBank/DDBJ databases">
        <authorList>
            <person name="Varghese N."/>
            <person name="Submissions S."/>
        </authorList>
    </citation>
    <scope>NUCLEOTIDE SEQUENCE [LARGE SCALE GENOMIC DNA]</scope>
    <source>
        <strain evidence="5">DSM 23920</strain>
    </source>
</reference>
<name>A0A1H4FNH2_9BACT</name>
<feature type="domain" description="Protein FecR C-terminal" evidence="3">
    <location>
        <begin position="319"/>
        <end position="384"/>
    </location>
</feature>
<dbReference type="STRING" id="408074.SAMN05660909_04553"/>
<evidence type="ECO:0000259" key="2">
    <source>
        <dbReference type="Pfam" id="PF04773"/>
    </source>
</evidence>
<dbReference type="EMBL" id="FNRL01000027">
    <property type="protein sequence ID" value="SEA98933.1"/>
    <property type="molecule type" value="Genomic_DNA"/>
</dbReference>
<dbReference type="InterPro" id="IPR032508">
    <property type="entry name" value="FecR_C"/>
</dbReference>
<keyword evidence="5" id="KW-1185">Reference proteome</keyword>
<keyword evidence="1" id="KW-0472">Membrane</keyword>
<feature type="transmembrane region" description="Helical" evidence="1">
    <location>
        <begin position="88"/>
        <end position="108"/>
    </location>
</feature>
<gene>
    <name evidence="4" type="ORF">SAMN05660909_04553</name>
</gene>